<accession>I3SCU7</accession>
<name>I3SCU7_LOTJA</name>
<sequence>MWVTAIRVCLRFLPQLLRRRSRQRRRRSCWNPSGKLLAPSHCLVPSLCPIEFCFLLLSLRERLL</sequence>
<dbReference type="EMBL" id="BT138294">
    <property type="protein sequence ID" value="AFK38089.1"/>
    <property type="molecule type" value="mRNA"/>
</dbReference>
<dbReference type="AlphaFoldDB" id="I3SCU7"/>
<proteinExistence type="evidence at transcript level"/>
<protein>
    <submittedName>
        <fullName evidence="1">Uncharacterized protein</fullName>
    </submittedName>
</protein>
<organism evidence="1">
    <name type="scientific">Lotus japonicus</name>
    <name type="common">Lotus corniculatus var. japonicus</name>
    <dbReference type="NCBI Taxonomy" id="34305"/>
    <lineage>
        <taxon>Eukaryota</taxon>
        <taxon>Viridiplantae</taxon>
        <taxon>Streptophyta</taxon>
        <taxon>Embryophyta</taxon>
        <taxon>Tracheophyta</taxon>
        <taxon>Spermatophyta</taxon>
        <taxon>Magnoliopsida</taxon>
        <taxon>eudicotyledons</taxon>
        <taxon>Gunneridae</taxon>
        <taxon>Pentapetalae</taxon>
        <taxon>rosids</taxon>
        <taxon>fabids</taxon>
        <taxon>Fabales</taxon>
        <taxon>Fabaceae</taxon>
        <taxon>Papilionoideae</taxon>
        <taxon>50 kb inversion clade</taxon>
        <taxon>NPAAA clade</taxon>
        <taxon>Hologalegina</taxon>
        <taxon>robinioid clade</taxon>
        <taxon>Loteae</taxon>
        <taxon>Lotus</taxon>
    </lineage>
</organism>
<evidence type="ECO:0000313" key="1">
    <source>
        <dbReference type="EMBL" id="AFK38089.1"/>
    </source>
</evidence>
<reference evidence="1" key="1">
    <citation type="submission" date="2012-05" db="EMBL/GenBank/DDBJ databases">
        <authorList>
            <person name="Krishnakumar V."/>
            <person name="Cheung F."/>
            <person name="Xiao Y."/>
            <person name="Chan A."/>
            <person name="Moskal W.A."/>
            <person name="Town C.D."/>
        </authorList>
    </citation>
    <scope>NUCLEOTIDE SEQUENCE</scope>
</reference>